<evidence type="ECO:0000313" key="1">
    <source>
        <dbReference type="EMBL" id="KER37300.1"/>
    </source>
</evidence>
<comment type="caution">
    <text evidence="1">The sequence shown here is derived from an EMBL/GenBank/DDBJ whole genome shotgun (WGS) entry which is preliminary data.</text>
</comment>
<dbReference type="AlphaFoldDB" id="A0A8E0WTU4"/>
<dbReference type="EMBL" id="JANF02000027">
    <property type="protein sequence ID" value="KER37300.1"/>
    <property type="molecule type" value="Genomic_DNA"/>
</dbReference>
<sequence length="82" mass="9195">MNDIKSLPKPSLAAGFLHEGKRLHKRMVIPRAGPYFYINLLLPTIETHKRSSRLPHILIHLTVHHEGLSGIGCGKGLHSQEE</sequence>
<dbReference type="Proteomes" id="UP000028135">
    <property type="component" value="Unassembled WGS sequence"/>
</dbReference>
<protein>
    <submittedName>
        <fullName evidence="1">Uncharacterized protein</fullName>
    </submittedName>
</protein>
<organism evidence="1 2">
    <name type="scientific">Sphingobium indicum F2</name>
    <dbReference type="NCBI Taxonomy" id="1450518"/>
    <lineage>
        <taxon>Bacteria</taxon>
        <taxon>Pseudomonadati</taxon>
        <taxon>Pseudomonadota</taxon>
        <taxon>Alphaproteobacteria</taxon>
        <taxon>Sphingomonadales</taxon>
        <taxon>Sphingomonadaceae</taxon>
        <taxon>Sphingobium</taxon>
    </lineage>
</organism>
<proteinExistence type="predicted"/>
<name>A0A8E0WTU4_9SPHN</name>
<gene>
    <name evidence="1" type="ORF">AL00_06435</name>
</gene>
<evidence type="ECO:0000313" key="2">
    <source>
        <dbReference type="Proteomes" id="UP000028135"/>
    </source>
</evidence>
<reference evidence="1 2" key="1">
    <citation type="submission" date="2014-05" db="EMBL/GenBank/DDBJ databases">
        <title>Genome Announcement of Sphingobium lucknowense F2.</title>
        <authorList>
            <person name="Lal R."/>
            <person name="Negi V."/>
            <person name="Lata P."/>
            <person name="Sangwan N."/>
            <person name="Gupta S.K."/>
            <person name="Rao D.L.N."/>
            <person name="Das S."/>
        </authorList>
    </citation>
    <scope>NUCLEOTIDE SEQUENCE [LARGE SCALE GENOMIC DNA]</scope>
    <source>
        <strain evidence="1 2">F2</strain>
    </source>
</reference>
<accession>A0A8E0WTU4</accession>